<dbReference type="Pfam" id="PF06722">
    <property type="entry name" value="EryCIII-like_C"/>
    <property type="match status" value="1"/>
</dbReference>
<evidence type="ECO:0000256" key="1">
    <source>
        <dbReference type="ARBA" id="ARBA00009995"/>
    </source>
</evidence>
<dbReference type="PANTHER" id="PTHR48049:SF80">
    <property type="entry name" value="GLYCOSYLTRANSFERASE"/>
    <property type="match status" value="1"/>
</dbReference>
<evidence type="ECO:0000256" key="2">
    <source>
        <dbReference type="ARBA" id="ARBA00022679"/>
    </source>
</evidence>
<evidence type="ECO:0000259" key="4">
    <source>
        <dbReference type="Pfam" id="PF06722"/>
    </source>
</evidence>
<accession>A0ABU0SP75</accession>
<dbReference type="InterPro" id="IPR010610">
    <property type="entry name" value="EryCIII-like_C"/>
</dbReference>
<organism evidence="5 6">
    <name type="scientific">Streptomyces umbrinus</name>
    <dbReference type="NCBI Taxonomy" id="67370"/>
    <lineage>
        <taxon>Bacteria</taxon>
        <taxon>Bacillati</taxon>
        <taxon>Actinomycetota</taxon>
        <taxon>Actinomycetes</taxon>
        <taxon>Kitasatosporales</taxon>
        <taxon>Streptomycetaceae</taxon>
        <taxon>Streptomyces</taxon>
        <taxon>Streptomyces phaeochromogenes group</taxon>
    </lineage>
</organism>
<dbReference type="Gene3D" id="3.40.50.2000">
    <property type="entry name" value="Glycogen Phosphorylase B"/>
    <property type="match status" value="2"/>
</dbReference>
<dbReference type="CDD" id="cd03784">
    <property type="entry name" value="GT1_Gtf-like"/>
    <property type="match status" value="1"/>
</dbReference>
<reference evidence="5 6" key="1">
    <citation type="submission" date="2023-07" db="EMBL/GenBank/DDBJ databases">
        <title>Comparative genomics of wheat-associated soil bacteria to identify genetic determinants of phenazine resistance.</title>
        <authorList>
            <person name="Mouncey N."/>
        </authorList>
    </citation>
    <scope>NUCLEOTIDE SEQUENCE [LARGE SCALE GENOMIC DNA]</scope>
    <source>
        <strain evidence="5 6">V2I4</strain>
    </source>
</reference>
<dbReference type="EMBL" id="JAUSZI010000002">
    <property type="protein sequence ID" value="MDQ1025102.1"/>
    <property type="molecule type" value="Genomic_DNA"/>
</dbReference>
<evidence type="ECO:0000313" key="5">
    <source>
        <dbReference type="EMBL" id="MDQ1025102.1"/>
    </source>
</evidence>
<name>A0ABU0SP75_9ACTN</name>
<keyword evidence="2" id="KW-0808">Transferase</keyword>
<proteinExistence type="inferred from homology"/>
<evidence type="ECO:0000313" key="6">
    <source>
        <dbReference type="Proteomes" id="UP001230328"/>
    </source>
</evidence>
<feature type="region of interest" description="Disordered" evidence="3">
    <location>
        <begin position="1"/>
        <end position="28"/>
    </location>
</feature>
<dbReference type="PANTHER" id="PTHR48049">
    <property type="entry name" value="GLYCOSYLTRANSFERASE"/>
    <property type="match status" value="1"/>
</dbReference>
<dbReference type="SUPFAM" id="SSF53756">
    <property type="entry name" value="UDP-Glycosyltransferase/glycogen phosphorylase"/>
    <property type="match status" value="1"/>
</dbReference>
<comment type="similarity">
    <text evidence="1">Belongs to the UDP-glycosyltransferase family.</text>
</comment>
<feature type="region of interest" description="Disordered" evidence="3">
    <location>
        <begin position="164"/>
        <end position="186"/>
    </location>
</feature>
<comment type="caution">
    <text evidence="5">The sequence shown here is derived from an EMBL/GenBank/DDBJ whole genome shotgun (WGS) entry which is preliminary data.</text>
</comment>
<dbReference type="InterPro" id="IPR050481">
    <property type="entry name" value="UDP-glycosyltransf_plant"/>
</dbReference>
<dbReference type="NCBIfam" id="TIGR01426">
    <property type="entry name" value="MGT"/>
    <property type="match status" value="1"/>
</dbReference>
<sequence>MRPHPRVHTRAVNGRPAQDGSPHRHRYERYGEHGGHIGVFTFPAYAHIAPAVPMLAELVRRGHRVSCFVTERFAELVRGAGAQPAVYPSGFPWATGPSGSALENILDFFEEAIAPLATAMAHFDGDRPDLVAHDLAASETARLLARAWDVPVVQLCPTIASSPGFSMGERQGREASGPPPEPIDPQDPAIAAFVARRTGLLAGHGLDGGPLDGFGAEHGDNIVFLPKAFQIAPETFDDRFAFIGPCLDDTPVPDGWRPPEGRRVLLLSLGSSYTPDQADFLRFCVRALADSPWHVVVTLGHRVTADELGPLPGNVEAHPWLRHPEVLRHASAFVTHAGMGSVMESLSYEVPMVLVPYHIDQRVIARQAADLDLGRVLFREAADAETLRATVDEVASSPRIAAAVAEMRRQVHEAGGALRGADVVESLMRRPARPRTLNAPPTEVTHP</sequence>
<dbReference type="InterPro" id="IPR006326">
    <property type="entry name" value="UDPGT_MGT-like"/>
</dbReference>
<gene>
    <name evidence="5" type="ORF">QF035_002684</name>
</gene>
<dbReference type="Proteomes" id="UP001230328">
    <property type="component" value="Unassembled WGS sequence"/>
</dbReference>
<feature type="domain" description="Erythromycin biosynthesis protein CIII-like C-terminal" evidence="4">
    <location>
        <begin position="293"/>
        <end position="410"/>
    </location>
</feature>
<evidence type="ECO:0000256" key="3">
    <source>
        <dbReference type="SAM" id="MobiDB-lite"/>
    </source>
</evidence>
<keyword evidence="6" id="KW-1185">Reference proteome</keyword>
<dbReference type="InterPro" id="IPR002213">
    <property type="entry name" value="UDP_glucos_trans"/>
</dbReference>
<protein>
    <submittedName>
        <fullName evidence="5">MGT family glycosyltransferase</fullName>
    </submittedName>
</protein>